<sequence length="130" mass="14028">MTVPMLETRRLTLPVLGVLAAGLVAGCSGPSFDFRTDDPSGYVACRDITASQLTDDDDERERFLETAAASAAASQTGDIRATVDPPVDPNRQEFIGQEDIGQYTVDEDALFQACEDAGFQRDDIQLVKPS</sequence>
<name>A0A512DAL0_9CELL</name>
<gene>
    <name evidence="1" type="ORF">CAE01nite_12330</name>
</gene>
<evidence type="ECO:0000313" key="1">
    <source>
        <dbReference type="EMBL" id="GEO33508.1"/>
    </source>
</evidence>
<keyword evidence="2" id="KW-1185">Reference proteome</keyword>
<evidence type="ECO:0000313" key="2">
    <source>
        <dbReference type="Proteomes" id="UP000321181"/>
    </source>
</evidence>
<comment type="caution">
    <text evidence="1">The sequence shown here is derived from an EMBL/GenBank/DDBJ whole genome shotgun (WGS) entry which is preliminary data.</text>
</comment>
<reference evidence="1 2" key="1">
    <citation type="submission" date="2019-07" db="EMBL/GenBank/DDBJ databases">
        <title>Whole genome shotgun sequence of Cellulomonas aerilata NBRC 106308.</title>
        <authorList>
            <person name="Hosoyama A."/>
            <person name="Uohara A."/>
            <person name="Ohji S."/>
            <person name="Ichikawa N."/>
        </authorList>
    </citation>
    <scope>NUCLEOTIDE SEQUENCE [LARGE SCALE GENOMIC DNA]</scope>
    <source>
        <strain evidence="1 2">NBRC 106308</strain>
    </source>
</reference>
<proteinExistence type="predicted"/>
<protein>
    <submittedName>
        <fullName evidence="1">Uncharacterized protein</fullName>
    </submittedName>
</protein>
<accession>A0A512DAL0</accession>
<dbReference type="Proteomes" id="UP000321181">
    <property type="component" value="Unassembled WGS sequence"/>
</dbReference>
<dbReference type="EMBL" id="BJYY01000010">
    <property type="protein sequence ID" value="GEO33508.1"/>
    <property type="molecule type" value="Genomic_DNA"/>
</dbReference>
<organism evidence="1 2">
    <name type="scientific">Cellulomonas aerilata</name>
    <dbReference type="NCBI Taxonomy" id="515326"/>
    <lineage>
        <taxon>Bacteria</taxon>
        <taxon>Bacillati</taxon>
        <taxon>Actinomycetota</taxon>
        <taxon>Actinomycetes</taxon>
        <taxon>Micrococcales</taxon>
        <taxon>Cellulomonadaceae</taxon>
        <taxon>Cellulomonas</taxon>
    </lineage>
</organism>
<dbReference type="AlphaFoldDB" id="A0A512DAL0"/>